<organism evidence="4 5">
    <name type="scientific">Priapulus caudatus</name>
    <name type="common">Priapulid worm</name>
    <dbReference type="NCBI Taxonomy" id="37621"/>
    <lineage>
        <taxon>Eukaryota</taxon>
        <taxon>Metazoa</taxon>
        <taxon>Ecdysozoa</taxon>
        <taxon>Scalidophora</taxon>
        <taxon>Priapulida</taxon>
        <taxon>Priapulimorpha</taxon>
        <taxon>Priapulimorphida</taxon>
        <taxon>Priapulidae</taxon>
        <taxon>Priapulus</taxon>
    </lineage>
</organism>
<dbReference type="Pfam" id="PF22675">
    <property type="entry name" value="KH-I_KHDC4-BBP"/>
    <property type="match status" value="1"/>
</dbReference>
<proteinExistence type="predicted"/>
<dbReference type="InterPro" id="IPR032377">
    <property type="entry name" value="STAR_dimer"/>
</dbReference>
<keyword evidence="4" id="KW-1185">Reference proteome</keyword>
<evidence type="ECO:0000256" key="1">
    <source>
        <dbReference type="ARBA" id="ARBA00022473"/>
    </source>
</evidence>
<name>A0ABM1F6D3_PRICU</name>
<evidence type="ECO:0000313" key="4">
    <source>
        <dbReference type="Proteomes" id="UP000695022"/>
    </source>
</evidence>
<dbReference type="SUPFAM" id="SSF54791">
    <property type="entry name" value="Eukaryotic type KH-domain (KH-domain type I)"/>
    <property type="match status" value="1"/>
</dbReference>
<keyword evidence="1" id="KW-0217">Developmental protein</keyword>
<protein>
    <submittedName>
        <fullName evidence="5">Protein held out wings-like</fullName>
    </submittedName>
</protein>
<dbReference type="InterPro" id="IPR036612">
    <property type="entry name" value="KH_dom_type_1_sf"/>
</dbReference>
<dbReference type="InterPro" id="IPR004087">
    <property type="entry name" value="KH_dom"/>
</dbReference>
<dbReference type="Gene3D" id="3.30.1370.10">
    <property type="entry name" value="K Homology domain, type 1"/>
    <property type="match status" value="1"/>
</dbReference>
<dbReference type="InterPro" id="IPR045071">
    <property type="entry name" value="BBP-like"/>
</dbReference>
<feature type="domain" description="K Homology" evidence="3">
    <location>
        <begin position="78"/>
        <end position="176"/>
    </location>
</feature>
<dbReference type="PANTHER" id="PTHR11208">
    <property type="entry name" value="RNA-BINDING PROTEIN RELATED"/>
    <property type="match status" value="1"/>
</dbReference>
<reference evidence="5" key="1">
    <citation type="submission" date="2025-08" db="UniProtKB">
        <authorList>
            <consortium name="RefSeq"/>
        </authorList>
    </citation>
    <scope>IDENTIFICATION</scope>
</reference>
<dbReference type="Gene3D" id="1.20.5.4010">
    <property type="match status" value="1"/>
</dbReference>
<evidence type="ECO:0000313" key="5">
    <source>
        <dbReference type="RefSeq" id="XP_014680004.1"/>
    </source>
</evidence>
<dbReference type="GeneID" id="106819916"/>
<dbReference type="SMART" id="SM00322">
    <property type="entry name" value="KH"/>
    <property type="match status" value="1"/>
</dbReference>
<dbReference type="RefSeq" id="XP_014680004.1">
    <property type="nucleotide sequence ID" value="XM_014824518.1"/>
</dbReference>
<accession>A0ABM1F6D3</accession>
<dbReference type="Pfam" id="PF16544">
    <property type="entry name" value="STAR_dimer"/>
    <property type="match status" value="1"/>
</dbReference>
<gene>
    <name evidence="5" type="primary">LOC106819916</name>
</gene>
<dbReference type="Proteomes" id="UP000695022">
    <property type="component" value="Unplaced"/>
</dbReference>
<evidence type="ECO:0000259" key="3">
    <source>
        <dbReference type="SMART" id="SM00322"/>
    </source>
</evidence>
<sequence length="373" mass="41322">MSGSSSPNVAMAAHHVNSADYLAQLLKDRKQIAAFPAVFIHLERLLDEEINKVRLSLFHLNGVKDEPLNLPEATGPVVTASEKVYVPVKEFPDFNFVGRILGPRGMTAKQLEQDTGCKIMVRGKGSMRDKKKEEANRGKANWEHLSEDLHVLITCEDTEERSKIKLQRAMVCIKKLLVPSADGEDDLKKSQLIELAMLNGTYRDENSLKRQHSQMQQLAGMQQMQPREFGPSDASHLLGGTYLMETPRLMSPHNVAMQSQQMRSSGQVGAPLILQPRPQLTPGGAAAGTHLIAHGGMSGMPPPLISPVDTSTGLPQFVYPFDYHPYLTQTPTNLLEGYHTLDQNAVTLGAIAKQRRHLAGMRDHPYPRQVSMQ</sequence>
<dbReference type="InterPro" id="IPR055256">
    <property type="entry name" value="KH_1_KHDC4/BBP-like"/>
</dbReference>
<keyword evidence="2" id="KW-0694">RNA-binding</keyword>
<dbReference type="PANTHER" id="PTHR11208:SF125">
    <property type="entry name" value="KH DOMAIN-CONTAINING RNA-BINDING PROTEIN QKI"/>
    <property type="match status" value="1"/>
</dbReference>
<evidence type="ECO:0000256" key="2">
    <source>
        <dbReference type="ARBA" id="ARBA00022884"/>
    </source>
</evidence>